<protein>
    <submittedName>
        <fullName evidence="1">NAD-dependent dehydratase</fullName>
    </submittedName>
</protein>
<dbReference type="PANTHER" id="PTHR14097:SF7">
    <property type="entry name" value="OXIDOREDUCTASE HTATIP2"/>
    <property type="match status" value="1"/>
</dbReference>
<dbReference type="SUPFAM" id="SSF51735">
    <property type="entry name" value="NAD(P)-binding Rossmann-fold domains"/>
    <property type="match status" value="1"/>
</dbReference>
<dbReference type="PANTHER" id="PTHR14097">
    <property type="entry name" value="OXIDOREDUCTASE HTATIP2"/>
    <property type="match status" value="1"/>
</dbReference>
<comment type="caution">
    <text evidence="1">The sequence shown here is derived from an EMBL/GenBank/DDBJ whole genome shotgun (WGS) entry which is preliminary data.</text>
</comment>
<name>A0A398C5B0_9BURK</name>
<gene>
    <name evidence="1" type="ORF">D3F03_08070</name>
</gene>
<dbReference type="RefSeq" id="WP_119108874.1">
    <property type="nucleotide sequence ID" value="NZ_QXJC01000003.1"/>
</dbReference>
<organism evidence="1 2">
    <name type="scientific">Simplicispira hankyongi</name>
    <dbReference type="NCBI Taxonomy" id="2315688"/>
    <lineage>
        <taxon>Bacteria</taxon>
        <taxon>Pseudomonadati</taxon>
        <taxon>Pseudomonadota</taxon>
        <taxon>Betaproteobacteria</taxon>
        <taxon>Burkholderiales</taxon>
        <taxon>Comamonadaceae</taxon>
        <taxon>Simplicispira</taxon>
    </lineage>
</organism>
<accession>A0A398C5B0</accession>
<sequence length="209" mass="22523">MILLLVGATGLVGSHVLRLALADERVDSVVAPSRRDLPNHPKLQAPVVDFGQLPEDASWWQADAVICTLGTTMAKAGSQDAFQRVDHDYPFQAGRLARKHGTPAYVLNSALGADVSSRFFYSRVKGALERDLEQLGFSSLTHVRPGLIGGDRQESRAGESVSVSVLSALSPILPRKWRLNPALKIAEALLNAAIHPLPGVHVITSEHLC</sequence>
<dbReference type="Gene3D" id="3.40.50.720">
    <property type="entry name" value="NAD(P)-binding Rossmann-like Domain"/>
    <property type="match status" value="1"/>
</dbReference>
<evidence type="ECO:0000313" key="1">
    <source>
        <dbReference type="EMBL" id="RID98209.1"/>
    </source>
</evidence>
<dbReference type="EMBL" id="QXJC01000003">
    <property type="protein sequence ID" value="RID98209.1"/>
    <property type="molecule type" value="Genomic_DNA"/>
</dbReference>
<keyword evidence="2" id="KW-1185">Reference proteome</keyword>
<dbReference type="AlphaFoldDB" id="A0A398C5B0"/>
<reference evidence="1 2" key="1">
    <citation type="submission" date="2018-09" db="EMBL/GenBank/DDBJ databases">
        <title>Draft genome of Simplicispira sp. NY-02.</title>
        <authorList>
            <person name="Im W.T."/>
        </authorList>
    </citation>
    <scope>NUCLEOTIDE SEQUENCE [LARGE SCALE GENOMIC DNA]</scope>
    <source>
        <strain evidence="1 2">NY-02</strain>
    </source>
</reference>
<proteinExistence type="predicted"/>
<dbReference type="OrthoDB" id="9798632at2"/>
<evidence type="ECO:0000313" key="2">
    <source>
        <dbReference type="Proteomes" id="UP000266302"/>
    </source>
</evidence>
<dbReference type="InterPro" id="IPR036291">
    <property type="entry name" value="NAD(P)-bd_dom_sf"/>
</dbReference>
<dbReference type="Proteomes" id="UP000266302">
    <property type="component" value="Unassembled WGS sequence"/>
</dbReference>